<accession>A0ABU5MFS4</accession>
<reference evidence="1 2" key="1">
    <citation type="submission" date="2023-12" db="EMBL/GenBank/DDBJ databases">
        <title>'Antibacterial potential of Stenotrophomonas maltophilia cystic fibrosis isolates' (manuscript under preparation).</title>
        <authorList>
            <person name="Crisan C.V."/>
            <person name="Pettis M."/>
            <person name="Goldberg J.B."/>
        </authorList>
    </citation>
    <scope>NUCLEOTIDE SEQUENCE [LARGE SCALE GENOMIC DNA]</scope>
    <source>
        <strain evidence="1 2">CCV155</strain>
    </source>
</reference>
<gene>
    <name evidence="1" type="ORF">U5F72_07205</name>
</gene>
<sequence>MRVFPDDNFLDSACRSISGEAAKALVSLKGGRIAEDAVSVIEDWFEPSLEKARLLADLDERIRIHSSEGDQGLLRPALKARAVIAASPEPAPDDYEPSFKVVPATTLGGDWKSDCETDCVIVDGDLIADGTLILNDLSETLCVIVLGSLRARNLDCGGWVFVRDELECDHLYACSLNDGILSVGGNMTVQTFLETGTYTQVAGHLTASYLGSTHNSIDVEGKVNCPGYERRSDSDYLCEWIDPVLLKADDSDGDWGCGPQRYPSADYPERIRAGGSPMEFVL</sequence>
<protein>
    <recommendedName>
        <fullName evidence="3">Polymer-forming cytoskeletal protein</fullName>
    </recommendedName>
</protein>
<dbReference type="Proteomes" id="UP001290894">
    <property type="component" value="Unassembled WGS sequence"/>
</dbReference>
<name>A0ABU5MFS4_9GAMM</name>
<evidence type="ECO:0000313" key="1">
    <source>
        <dbReference type="EMBL" id="MDZ7511597.1"/>
    </source>
</evidence>
<dbReference type="RefSeq" id="WP_164077603.1">
    <property type="nucleotide sequence ID" value="NZ_CP196982.1"/>
</dbReference>
<keyword evidence="2" id="KW-1185">Reference proteome</keyword>
<organism evidence="1 2">
    <name type="scientific">Stenotrophomonas muris</name>
    <dbReference type="NCBI Taxonomy" id="2963283"/>
    <lineage>
        <taxon>Bacteria</taxon>
        <taxon>Pseudomonadati</taxon>
        <taxon>Pseudomonadota</taxon>
        <taxon>Gammaproteobacteria</taxon>
        <taxon>Lysobacterales</taxon>
        <taxon>Lysobacteraceae</taxon>
        <taxon>Stenotrophomonas</taxon>
    </lineage>
</organism>
<evidence type="ECO:0008006" key="3">
    <source>
        <dbReference type="Google" id="ProtNLM"/>
    </source>
</evidence>
<evidence type="ECO:0000313" key="2">
    <source>
        <dbReference type="Proteomes" id="UP001290894"/>
    </source>
</evidence>
<proteinExistence type="predicted"/>
<comment type="caution">
    <text evidence="1">The sequence shown here is derived from an EMBL/GenBank/DDBJ whole genome shotgun (WGS) entry which is preliminary data.</text>
</comment>
<dbReference type="EMBL" id="JAXUAC010000009">
    <property type="protein sequence ID" value="MDZ7511597.1"/>
    <property type="molecule type" value="Genomic_DNA"/>
</dbReference>